<dbReference type="STRING" id="529709.PYCH_17900"/>
<evidence type="ECO:0000256" key="2">
    <source>
        <dbReference type="SAM" id="Phobius"/>
    </source>
</evidence>
<proteinExistence type="predicted"/>
<dbReference type="SUPFAM" id="SSF53756">
    <property type="entry name" value="UDP-Glycosyltransferase/glycogen phosphorylase"/>
    <property type="match status" value="1"/>
</dbReference>
<evidence type="ECO:0000259" key="4">
    <source>
        <dbReference type="Pfam" id="PF09314"/>
    </source>
</evidence>
<protein>
    <recommendedName>
        <fullName evidence="7">Glycosyltransferase</fullName>
    </recommendedName>
</protein>
<sequence>MRVALIGSRGIPGKYGGTETFVEEVSTRLSKAGFRVYVTCEADRFFEDEYKGIIRIHVPSIQGKSVTIPSINDVVAATYLLLKHSHDVDVLYFVSPDGALAALLPRLSRKKILINPDGVEWHRLIKRSRFVPFYLFPVYLTTMIYMYLMEYLSCKVPDIVIADSLGIKEHLEKRHKPRRIVYIAYGARELVPSGLSRDEERKVLKKFGLEPNEYYLTVARIVAENNIHLEVEGFKKASSEKKLVIVGNFNKKDPYTKHLLRLRGGDEDIVFLDPIYDREVLGVLRKNCFAYIHAYEVGGTNPSLLEQMLFKRPILAYDVPFNREVLQEGGIYFKDADDLGNKMRMLERGEFDLRLIRKTQVKRIRRQYNWEKVAREYERVFLRVIRST</sequence>
<keyword evidence="6" id="KW-1185">Reference proteome</keyword>
<dbReference type="AlphaFoldDB" id="F8AHZ0"/>
<dbReference type="eggNOG" id="arCOG07702">
    <property type="taxonomic scope" value="Archaea"/>
</dbReference>
<evidence type="ECO:0000256" key="1">
    <source>
        <dbReference type="ARBA" id="ARBA00022679"/>
    </source>
</evidence>
<evidence type="ECO:0008006" key="7">
    <source>
        <dbReference type="Google" id="ProtNLM"/>
    </source>
</evidence>
<keyword evidence="2" id="KW-1133">Transmembrane helix</keyword>
<dbReference type="InterPro" id="IPR015393">
    <property type="entry name" value="DUF1972"/>
</dbReference>
<keyword evidence="2" id="KW-0812">Transmembrane</keyword>
<dbReference type="InterPro" id="IPR001296">
    <property type="entry name" value="Glyco_trans_1"/>
</dbReference>
<dbReference type="Proteomes" id="UP000008386">
    <property type="component" value="Chromosome"/>
</dbReference>
<dbReference type="Pfam" id="PF00534">
    <property type="entry name" value="Glycos_transf_1"/>
    <property type="match status" value="1"/>
</dbReference>
<feature type="transmembrane region" description="Helical" evidence="2">
    <location>
        <begin position="130"/>
        <end position="148"/>
    </location>
</feature>
<dbReference type="RefSeq" id="WP_013906503.1">
    <property type="nucleotide sequence ID" value="NC_015680.1"/>
</dbReference>
<keyword evidence="2" id="KW-0472">Membrane</keyword>
<dbReference type="HOGENOM" id="CLU_009583_3_0_2"/>
<dbReference type="GeneID" id="10838352"/>
<feature type="domain" description="DUF1972" evidence="4">
    <location>
        <begin position="3"/>
        <end position="187"/>
    </location>
</feature>
<keyword evidence="1" id="KW-0808">Transferase</keyword>
<dbReference type="GO" id="GO:0016757">
    <property type="term" value="F:glycosyltransferase activity"/>
    <property type="evidence" value="ECO:0007669"/>
    <property type="project" value="InterPro"/>
</dbReference>
<dbReference type="eggNOG" id="arCOG01417">
    <property type="taxonomic scope" value="Archaea"/>
</dbReference>
<evidence type="ECO:0000313" key="6">
    <source>
        <dbReference type="Proteomes" id="UP000008386"/>
    </source>
</evidence>
<dbReference type="PANTHER" id="PTHR46401">
    <property type="entry name" value="GLYCOSYLTRANSFERASE WBBK-RELATED"/>
    <property type="match status" value="1"/>
</dbReference>
<evidence type="ECO:0000313" key="5">
    <source>
        <dbReference type="EMBL" id="AEH25447.1"/>
    </source>
</evidence>
<dbReference type="Pfam" id="PF09314">
    <property type="entry name" value="DUF1972"/>
    <property type="match status" value="1"/>
</dbReference>
<accession>F8AHZ0</accession>
<dbReference type="OrthoDB" id="69317at2157"/>
<dbReference type="PANTHER" id="PTHR46401:SF2">
    <property type="entry name" value="GLYCOSYLTRANSFERASE WBBK-RELATED"/>
    <property type="match status" value="1"/>
</dbReference>
<feature type="domain" description="Glycosyl transferase family 1" evidence="3">
    <location>
        <begin position="207"/>
        <end position="350"/>
    </location>
</feature>
<name>F8AHZ0_PYRYC</name>
<organism evidence="5 6">
    <name type="scientific">Pyrococcus yayanosii (strain CH1 / JCM 16557)</name>
    <dbReference type="NCBI Taxonomy" id="529709"/>
    <lineage>
        <taxon>Archaea</taxon>
        <taxon>Methanobacteriati</taxon>
        <taxon>Methanobacteriota</taxon>
        <taxon>Thermococci</taxon>
        <taxon>Thermococcales</taxon>
        <taxon>Thermococcaceae</taxon>
        <taxon>Pyrococcus</taxon>
    </lineage>
</organism>
<gene>
    <name evidence="5" type="ordered locus">PYCH_17900</name>
</gene>
<evidence type="ECO:0000259" key="3">
    <source>
        <dbReference type="Pfam" id="PF00534"/>
    </source>
</evidence>
<dbReference type="Gene3D" id="3.40.50.2000">
    <property type="entry name" value="Glycogen Phosphorylase B"/>
    <property type="match status" value="2"/>
</dbReference>
<dbReference type="KEGG" id="pya:PYCH_17900"/>
<reference evidence="5 6" key="1">
    <citation type="journal article" date="2011" name="J. Bacteriol.">
        <title>Complete genome sequence of the obligate piezophilic hyperthermophilic archaeon Pyrococcus yayanosii CH1.</title>
        <authorList>
            <person name="Jun X."/>
            <person name="Lupeng L."/>
            <person name="Minjuan X."/>
            <person name="Oger P."/>
            <person name="Fengping W."/>
            <person name="Jebbar M."/>
            <person name="Xiang X."/>
        </authorList>
    </citation>
    <scope>NUCLEOTIDE SEQUENCE [LARGE SCALE GENOMIC DNA]</scope>
    <source>
        <strain evidence="6">CH1 / JCM 16557</strain>
    </source>
</reference>
<dbReference type="EMBL" id="CP002779">
    <property type="protein sequence ID" value="AEH25447.1"/>
    <property type="molecule type" value="Genomic_DNA"/>
</dbReference>